<feature type="signal peptide" evidence="2">
    <location>
        <begin position="1"/>
        <end position="15"/>
    </location>
</feature>
<keyword evidence="4" id="KW-1185">Reference proteome</keyword>
<keyword evidence="1" id="KW-0472">Membrane</keyword>
<dbReference type="PANTHER" id="PTHR21879">
    <property type="entry name" value="FI03362P-RELATED-RELATED"/>
    <property type="match status" value="1"/>
</dbReference>
<gene>
    <name evidence="3" type="ORF">CEUTPL_LOCUS1462</name>
</gene>
<proteinExistence type="predicted"/>
<dbReference type="GO" id="GO:0016020">
    <property type="term" value="C:membrane"/>
    <property type="evidence" value="ECO:0007669"/>
    <property type="project" value="TreeGrafter"/>
</dbReference>
<keyword evidence="1" id="KW-0812">Transmembrane</keyword>
<dbReference type="InterPro" id="IPR012464">
    <property type="entry name" value="DUF1676"/>
</dbReference>
<dbReference type="PANTHER" id="PTHR21879:SF6">
    <property type="entry name" value="OSIRIS 19, ISOFORM A"/>
    <property type="match status" value="1"/>
</dbReference>
<dbReference type="AlphaFoldDB" id="A0A9N9MB91"/>
<evidence type="ECO:0000313" key="3">
    <source>
        <dbReference type="EMBL" id="CAG9760741.1"/>
    </source>
</evidence>
<dbReference type="Proteomes" id="UP001152799">
    <property type="component" value="Chromosome 1"/>
</dbReference>
<dbReference type="Pfam" id="PF07898">
    <property type="entry name" value="DUF1676"/>
    <property type="match status" value="1"/>
</dbReference>
<organism evidence="3 4">
    <name type="scientific">Ceutorhynchus assimilis</name>
    <name type="common">cabbage seed weevil</name>
    <dbReference type="NCBI Taxonomy" id="467358"/>
    <lineage>
        <taxon>Eukaryota</taxon>
        <taxon>Metazoa</taxon>
        <taxon>Ecdysozoa</taxon>
        <taxon>Arthropoda</taxon>
        <taxon>Hexapoda</taxon>
        <taxon>Insecta</taxon>
        <taxon>Pterygota</taxon>
        <taxon>Neoptera</taxon>
        <taxon>Endopterygota</taxon>
        <taxon>Coleoptera</taxon>
        <taxon>Polyphaga</taxon>
        <taxon>Cucujiformia</taxon>
        <taxon>Curculionidae</taxon>
        <taxon>Ceutorhynchinae</taxon>
        <taxon>Ceutorhynchus</taxon>
    </lineage>
</organism>
<keyword evidence="2" id="KW-0732">Signal</keyword>
<feature type="chain" id="PRO_5040180705" description="Osiris 19" evidence="2">
    <location>
        <begin position="16"/>
        <end position="227"/>
    </location>
</feature>
<feature type="transmembrane region" description="Helical" evidence="1">
    <location>
        <begin position="135"/>
        <end position="158"/>
    </location>
</feature>
<evidence type="ECO:0000256" key="1">
    <source>
        <dbReference type="SAM" id="Phobius"/>
    </source>
</evidence>
<sequence length="227" mass="25320">MKLYICCCFIALASASPLVEKKAISFESDPVEFVKEYIVSFLDGFLSKDNYEVSDDIKLTKNSYRSNNNEATSRSDADYEDKIENYIKSHDVHFKLPVIGSVSVEARNLDSDELDFKINFGTGVEEARKSKLKKIFIPILVFVLLKAMTLVPLALGILSLKAWNALQLSFFSFVVAVGLAIFQLCKKLAADSAAPQIAAHEAWPAQQYYARSLDSEAQDLAYSAYSQ</sequence>
<evidence type="ECO:0000313" key="4">
    <source>
        <dbReference type="Proteomes" id="UP001152799"/>
    </source>
</evidence>
<keyword evidence="1" id="KW-1133">Transmembrane helix</keyword>
<dbReference type="EMBL" id="OU892277">
    <property type="protein sequence ID" value="CAG9760741.1"/>
    <property type="molecule type" value="Genomic_DNA"/>
</dbReference>
<accession>A0A9N9MB91</accession>
<name>A0A9N9MB91_9CUCU</name>
<protein>
    <recommendedName>
        <fullName evidence="5">Osiris 19</fullName>
    </recommendedName>
</protein>
<reference evidence="3" key="1">
    <citation type="submission" date="2022-01" db="EMBL/GenBank/DDBJ databases">
        <authorList>
            <person name="King R."/>
        </authorList>
    </citation>
    <scope>NUCLEOTIDE SEQUENCE</scope>
</reference>
<evidence type="ECO:0000256" key="2">
    <source>
        <dbReference type="SAM" id="SignalP"/>
    </source>
</evidence>
<evidence type="ECO:0008006" key="5">
    <source>
        <dbReference type="Google" id="ProtNLM"/>
    </source>
</evidence>
<dbReference type="OrthoDB" id="6622845at2759"/>
<feature type="transmembrane region" description="Helical" evidence="1">
    <location>
        <begin position="165"/>
        <end position="184"/>
    </location>
</feature>